<dbReference type="Proteomes" id="UP000182888">
    <property type="component" value="Unassembled WGS sequence"/>
</dbReference>
<organism evidence="1 2">
    <name type="scientific">Mesorhizobium plurifarium</name>
    <dbReference type="NCBI Taxonomy" id="69974"/>
    <lineage>
        <taxon>Bacteria</taxon>
        <taxon>Pseudomonadati</taxon>
        <taxon>Pseudomonadota</taxon>
        <taxon>Alphaproteobacteria</taxon>
        <taxon>Hyphomicrobiales</taxon>
        <taxon>Phyllobacteriaceae</taxon>
        <taxon>Mesorhizobium</taxon>
    </lineage>
</organism>
<dbReference type="AlphaFoldDB" id="A0A0K2W720"/>
<protein>
    <submittedName>
        <fullName evidence="1">Uncharacterized protein</fullName>
    </submittedName>
</protein>
<dbReference type="EMBL" id="CCND01000050">
    <property type="protein sequence ID" value="CDX62785.1"/>
    <property type="molecule type" value="Genomic_DNA"/>
</dbReference>
<gene>
    <name evidence="1" type="ORF">MPL1032_70059</name>
</gene>
<name>A0A0K2W720_MESPL</name>
<reference evidence="2" key="1">
    <citation type="submission" date="2014-08" db="EMBL/GenBank/DDBJ databases">
        <authorList>
            <person name="Edwards T."/>
        </authorList>
    </citation>
    <scope>NUCLEOTIDE SEQUENCE [LARGE SCALE GENOMIC DNA]</scope>
</reference>
<proteinExistence type="predicted"/>
<sequence>MCTQVRIDGILCSTPRQLAVRLGAERPLEWVDHRGEMDWCLCVIDVPRTLERSALKWTRKDESETFVVER</sequence>
<accession>A0A0K2W720</accession>
<evidence type="ECO:0000313" key="1">
    <source>
        <dbReference type="EMBL" id="CDX62785.1"/>
    </source>
</evidence>
<evidence type="ECO:0000313" key="2">
    <source>
        <dbReference type="Proteomes" id="UP000182888"/>
    </source>
</evidence>